<proteinExistence type="predicted"/>
<keyword evidence="1" id="KW-0812">Transmembrane</keyword>
<comment type="caution">
    <text evidence="2">The sequence shown here is derived from an EMBL/GenBank/DDBJ whole genome shotgun (WGS) entry which is preliminary data.</text>
</comment>
<name>A0A2A9A1P1_BACCE</name>
<evidence type="ECO:0000313" key="3">
    <source>
        <dbReference type="Proteomes" id="UP000220032"/>
    </source>
</evidence>
<dbReference type="Proteomes" id="UP000220032">
    <property type="component" value="Unassembled WGS sequence"/>
</dbReference>
<dbReference type="AlphaFoldDB" id="A0A2A9A1P1"/>
<keyword evidence="1" id="KW-1133">Transmembrane helix</keyword>
<organism evidence="2 3">
    <name type="scientific">Bacillus cereus</name>
    <dbReference type="NCBI Taxonomy" id="1396"/>
    <lineage>
        <taxon>Bacteria</taxon>
        <taxon>Bacillati</taxon>
        <taxon>Bacillota</taxon>
        <taxon>Bacilli</taxon>
        <taxon>Bacillales</taxon>
        <taxon>Bacillaceae</taxon>
        <taxon>Bacillus</taxon>
        <taxon>Bacillus cereus group</taxon>
    </lineage>
</organism>
<sequence>MRINILENINNASELLLVISAFCFYMYLRKIKLTRKLTRFAISMYIVSQLAYVLWGITLIAKIWG</sequence>
<gene>
    <name evidence="2" type="ORF">CN307_10690</name>
</gene>
<keyword evidence="1" id="KW-0472">Membrane</keyword>
<accession>A0A2A9A1P1</accession>
<evidence type="ECO:0000313" key="2">
    <source>
        <dbReference type="EMBL" id="PFE16321.1"/>
    </source>
</evidence>
<protein>
    <submittedName>
        <fullName evidence="2">Uncharacterized protein</fullName>
    </submittedName>
</protein>
<reference evidence="2 3" key="1">
    <citation type="submission" date="2017-09" db="EMBL/GenBank/DDBJ databases">
        <title>Large-scale bioinformatics analysis of Bacillus genomes uncovers conserved roles of natural products in bacterial physiology.</title>
        <authorList>
            <consortium name="Agbiome Team Llc"/>
            <person name="Bleich R.M."/>
            <person name="Grubbs K.J."/>
            <person name="Santa Maria K.C."/>
            <person name="Allen S.E."/>
            <person name="Farag S."/>
            <person name="Shank E.A."/>
            <person name="Bowers A."/>
        </authorList>
    </citation>
    <scope>NUCLEOTIDE SEQUENCE [LARGE SCALE GENOMIC DNA]</scope>
    <source>
        <strain evidence="2 3">AFS022681</strain>
    </source>
</reference>
<evidence type="ECO:0000256" key="1">
    <source>
        <dbReference type="SAM" id="Phobius"/>
    </source>
</evidence>
<dbReference type="EMBL" id="NTRR01000015">
    <property type="protein sequence ID" value="PFE16321.1"/>
    <property type="molecule type" value="Genomic_DNA"/>
</dbReference>
<feature type="transmembrane region" description="Helical" evidence="1">
    <location>
        <begin position="40"/>
        <end position="64"/>
    </location>
</feature>